<sequence length="101" mass="11875">MMQLLAENDYCIFWEKTVGMTAHCTCNEFLSCAHCAYSSLLISTYHHVHLHCSNKYIYCLYSTTTIEVRTDFLKNRPLVDINEIQFHIEKGQQLLKKKRVV</sequence>
<keyword evidence="1" id="KW-1185">Reference proteome</keyword>
<dbReference type="KEGG" id="fas:105264943"/>
<dbReference type="Proteomes" id="UP000694866">
    <property type="component" value="Unplaced"/>
</dbReference>
<name>A0A9R1T0A6_9HYME</name>
<accession>A0A9R1T0A6</accession>
<gene>
    <name evidence="2" type="primary">LOC105264943</name>
</gene>
<protein>
    <submittedName>
        <fullName evidence="2">Uncharacterized protein isoform X1</fullName>
    </submittedName>
</protein>
<evidence type="ECO:0000313" key="1">
    <source>
        <dbReference type="Proteomes" id="UP000694866"/>
    </source>
</evidence>
<proteinExistence type="predicted"/>
<organism evidence="1 2">
    <name type="scientific">Fopius arisanus</name>
    <dbReference type="NCBI Taxonomy" id="64838"/>
    <lineage>
        <taxon>Eukaryota</taxon>
        <taxon>Metazoa</taxon>
        <taxon>Ecdysozoa</taxon>
        <taxon>Arthropoda</taxon>
        <taxon>Hexapoda</taxon>
        <taxon>Insecta</taxon>
        <taxon>Pterygota</taxon>
        <taxon>Neoptera</taxon>
        <taxon>Endopterygota</taxon>
        <taxon>Hymenoptera</taxon>
        <taxon>Apocrita</taxon>
        <taxon>Ichneumonoidea</taxon>
        <taxon>Braconidae</taxon>
        <taxon>Opiinae</taxon>
        <taxon>Fopius</taxon>
    </lineage>
</organism>
<dbReference type="AlphaFoldDB" id="A0A9R1T0A6"/>
<dbReference type="RefSeq" id="XP_011300474.1">
    <property type="nucleotide sequence ID" value="XM_011302172.1"/>
</dbReference>
<dbReference type="OrthoDB" id="277888at2759"/>
<dbReference type="GeneID" id="105264943"/>
<reference evidence="2" key="1">
    <citation type="submission" date="2025-08" db="UniProtKB">
        <authorList>
            <consortium name="RefSeq"/>
        </authorList>
    </citation>
    <scope>IDENTIFICATION</scope>
    <source>
        <strain evidence="2">USDA-PBARC FA_bdor</strain>
        <tissue evidence="2">Whole organism</tissue>
    </source>
</reference>
<evidence type="ECO:0000313" key="2">
    <source>
        <dbReference type="RefSeq" id="XP_011300474.1"/>
    </source>
</evidence>